<reference evidence="1 2" key="1">
    <citation type="submission" date="2019-02" db="EMBL/GenBank/DDBJ databases">
        <title>Genome sequencing of the rare red list fungi Antrodiella citrinella (Flaviporus citrinellus).</title>
        <authorList>
            <person name="Buettner E."/>
            <person name="Kellner H."/>
        </authorList>
    </citation>
    <scope>NUCLEOTIDE SEQUENCE [LARGE SCALE GENOMIC DNA]</scope>
    <source>
        <strain evidence="1 2">DSM 108506</strain>
    </source>
</reference>
<proteinExistence type="predicted"/>
<sequence>MYSKPVSRYPVPSPTASQLFVTPSSSFSQSSKSCFEPIIINSSIFKTSVHATF</sequence>
<accession>A0A4S4MZ46</accession>
<keyword evidence="2" id="KW-1185">Reference proteome</keyword>
<name>A0A4S4MZ46_9APHY</name>
<evidence type="ECO:0000313" key="1">
    <source>
        <dbReference type="EMBL" id="THH31794.1"/>
    </source>
</evidence>
<dbReference type="Proteomes" id="UP000308730">
    <property type="component" value="Unassembled WGS sequence"/>
</dbReference>
<gene>
    <name evidence="1" type="ORF">EUX98_g2401</name>
</gene>
<organism evidence="1 2">
    <name type="scientific">Antrodiella citrinella</name>
    <dbReference type="NCBI Taxonomy" id="2447956"/>
    <lineage>
        <taxon>Eukaryota</taxon>
        <taxon>Fungi</taxon>
        <taxon>Dikarya</taxon>
        <taxon>Basidiomycota</taxon>
        <taxon>Agaricomycotina</taxon>
        <taxon>Agaricomycetes</taxon>
        <taxon>Polyporales</taxon>
        <taxon>Steccherinaceae</taxon>
        <taxon>Antrodiella</taxon>
    </lineage>
</organism>
<evidence type="ECO:0000313" key="2">
    <source>
        <dbReference type="Proteomes" id="UP000308730"/>
    </source>
</evidence>
<dbReference type="AlphaFoldDB" id="A0A4S4MZ46"/>
<comment type="caution">
    <text evidence="1">The sequence shown here is derived from an EMBL/GenBank/DDBJ whole genome shotgun (WGS) entry which is preliminary data.</text>
</comment>
<protein>
    <submittedName>
        <fullName evidence="1">Uncharacterized protein</fullName>
    </submittedName>
</protein>
<dbReference type="EMBL" id="SGPM01000037">
    <property type="protein sequence ID" value="THH31794.1"/>
    <property type="molecule type" value="Genomic_DNA"/>
</dbReference>